<dbReference type="SUPFAM" id="SSF56349">
    <property type="entry name" value="DNA breaking-rejoining enzymes"/>
    <property type="match status" value="1"/>
</dbReference>
<gene>
    <name evidence="3" type="ORF">NRIC_33560</name>
</gene>
<dbReference type="InterPro" id="IPR011010">
    <property type="entry name" value="DNA_brk_join_enz"/>
</dbReference>
<dbReference type="Gene3D" id="1.10.443.10">
    <property type="entry name" value="Intergrase catalytic core"/>
    <property type="match status" value="1"/>
</dbReference>
<protein>
    <recommendedName>
        <fullName evidence="2">Tyr recombinase domain-containing protein</fullName>
    </recommendedName>
</protein>
<dbReference type="GO" id="GO:0003677">
    <property type="term" value="F:DNA binding"/>
    <property type="evidence" value="ECO:0007669"/>
    <property type="project" value="InterPro"/>
</dbReference>
<evidence type="ECO:0000313" key="3">
    <source>
        <dbReference type="EMBL" id="GCF95465.1"/>
    </source>
</evidence>
<evidence type="ECO:0000259" key="2">
    <source>
        <dbReference type="PROSITE" id="PS51898"/>
    </source>
</evidence>
<reference evidence="4" key="1">
    <citation type="submission" date="2019-02" db="EMBL/GenBank/DDBJ databases">
        <title>Draft genome sequence of Enterococcus sp. Gos25-1.</title>
        <authorList>
            <person name="Tanaka N."/>
            <person name="Shiwa Y."/>
            <person name="Fujita N."/>
        </authorList>
    </citation>
    <scope>NUCLEOTIDE SEQUENCE [LARGE SCALE GENOMIC DNA]</scope>
    <source>
        <strain evidence="4">Gos25-1</strain>
    </source>
</reference>
<dbReference type="GO" id="GO:0006310">
    <property type="term" value="P:DNA recombination"/>
    <property type="evidence" value="ECO:0007669"/>
    <property type="project" value="UniProtKB-KW"/>
</dbReference>
<evidence type="ECO:0000313" key="4">
    <source>
        <dbReference type="Proteomes" id="UP000290567"/>
    </source>
</evidence>
<name>A0A4P5PBB5_9ENTE</name>
<proteinExistence type="predicted"/>
<accession>A0A4P5PBB5</accession>
<dbReference type="Pfam" id="PF00589">
    <property type="entry name" value="Phage_integrase"/>
    <property type="match status" value="1"/>
</dbReference>
<sequence>MFVTGMRSEELFALQWNDVNFEKITCTINKSLYIRTRTDYDFFYTKKRSGIRTLALDPKTIQVLKNWKEEQKEIGEIDFIFSYDELPPSPKTFRTRIQKLAEQADVKPITLYGLRHSHVAFLIEHNKNIMLYQKGLDTHQ</sequence>
<keyword evidence="4" id="KW-1185">Reference proteome</keyword>
<keyword evidence="1" id="KW-0233">DNA recombination</keyword>
<dbReference type="PROSITE" id="PS51898">
    <property type="entry name" value="TYR_RECOMBINASE"/>
    <property type="match status" value="1"/>
</dbReference>
<feature type="domain" description="Tyr recombinase" evidence="2">
    <location>
        <begin position="1"/>
        <end position="140"/>
    </location>
</feature>
<dbReference type="InterPro" id="IPR002104">
    <property type="entry name" value="Integrase_catalytic"/>
</dbReference>
<evidence type="ECO:0000256" key="1">
    <source>
        <dbReference type="ARBA" id="ARBA00023172"/>
    </source>
</evidence>
<comment type="caution">
    <text evidence="3">The sequence shown here is derived from an EMBL/GenBank/DDBJ whole genome shotgun (WGS) entry which is preliminary data.</text>
</comment>
<dbReference type="InterPro" id="IPR013762">
    <property type="entry name" value="Integrase-like_cat_sf"/>
</dbReference>
<dbReference type="Proteomes" id="UP000290567">
    <property type="component" value="Unassembled WGS sequence"/>
</dbReference>
<dbReference type="GO" id="GO:0015074">
    <property type="term" value="P:DNA integration"/>
    <property type="evidence" value="ECO:0007669"/>
    <property type="project" value="InterPro"/>
</dbReference>
<dbReference type="CDD" id="cd01189">
    <property type="entry name" value="INT_ICEBs1_C_like"/>
    <property type="match status" value="1"/>
</dbReference>
<dbReference type="EMBL" id="BJCC01000032">
    <property type="protein sequence ID" value="GCF95465.1"/>
    <property type="molecule type" value="Genomic_DNA"/>
</dbReference>
<organism evidence="3 4">
    <name type="scientific">Enterococcus florum</name>
    <dbReference type="NCBI Taxonomy" id="2480627"/>
    <lineage>
        <taxon>Bacteria</taxon>
        <taxon>Bacillati</taxon>
        <taxon>Bacillota</taxon>
        <taxon>Bacilli</taxon>
        <taxon>Lactobacillales</taxon>
        <taxon>Enterococcaceae</taxon>
        <taxon>Enterococcus</taxon>
    </lineage>
</organism>
<dbReference type="AlphaFoldDB" id="A0A4P5PBB5"/>